<feature type="signal peptide" evidence="1">
    <location>
        <begin position="1"/>
        <end position="21"/>
    </location>
</feature>
<accession>A0A3M2LC49</accession>
<keyword evidence="1" id="KW-0732">Signal</keyword>
<evidence type="ECO:0000313" key="2">
    <source>
        <dbReference type="EMBL" id="RMI34290.1"/>
    </source>
</evidence>
<gene>
    <name evidence="2" type="ORF">EBN03_07785</name>
</gene>
<name>A0A3M2LC49_9NOCA</name>
<dbReference type="RefSeq" id="WP_122187214.1">
    <property type="nucleotide sequence ID" value="NZ_RFFH01000002.1"/>
</dbReference>
<evidence type="ECO:0000313" key="3">
    <source>
        <dbReference type="Proteomes" id="UP000279275"/>
    </source>
</evidence>
<organism evidence="2 3">
    <name type="scientific">Nocardia stercoris</name>
    <dbReference type="NCBI Taxonomy" id="2483361"/>
    <lineage>
        <taxon>Bacteria</taxon>
        <taxon>Bacillati</taxon>
        <taxon>Actinomycetota</taxon>
        <taxon>Actinomycetes</taxon>
        <taxon>Mycobacteriales</taxon>
        <taxon>Nocardiaceae</taxon>
        <taxon>Nocardia</taxon>
    </lineage>
</organism>
<comment type="caution">
    <text evidence="2">The sequence shown here is derived from an EMBL/GenBank/DDBJ whole genome shotgun (WGS) entry which is preliminary data.</text>
</comment>
<evidence type="ECO:0008006" key="4">
    <source>
        <dbReference type="Google" id="ProtNLM"/>
    </source>
</evidence>
<keyword evidence="3" id="KW-1185">Reference proteome</keyword>
<dbReference type="AlphaFoldDB" id="A0A3M2LC49"/>
<proteinExistence type="predicted"/>
<evidence type="ECO:0000256" key="1">
    <source>
        <dbReference type="SAM" id="SignalP"/>
    </source>
</evidence>
<feature type="chain" id="PRO_5018118137" description="DUF3558 domain-containing protein" evidence="1">
    <location>
        <begin position="22"/>
        <end position="162"/>
    </location>
</feature>
<dbReference type="EMBL" id="RFFH01000002">
    <property type="protein sequence ID" value="RMI34290.1"/>
    <property type="molecule type" value="Genomic_DNA"/>
</dbReference>
<dbReference type="Proteomes" id="UP000279275">
    <property type="component" value="Unassembled WGS sequence"/>
</dbReference>
<protein>
    <recommendedName>
        <fullName evidence="4">DUF3558 domain-containing protein</fullName>
    </recommendedName>
</protein>
<sequence length="162" mass="17242">MFTVRVLLAAAVLAVLCSACSVDSKTFDDQIWLHGDPDPGGKLTAVVSAVFYAYPAEATVTLRTTDRLEWDFCPNRPGHNGWQPIRAQVEFAVVGSTDRIVGSVGSSLQQAGWSVDYGSDGPAWIRPAATGVAHARLRADQAWTGGLIAWNLTAEVPAVKGC</sequence>
<reference evidence="2 3" key="1">
    <citation type="submission" date="2018-10" db="EMBL/GenBank/DDBJ databases">
        <title>Isolation from cow dung.</title>
        <authorList>
            <person name="Ling L."/>
        </authorList>
    </citation>
    <scope>NUCLEOTIDE SEQUENCE [LARGE SCALE GENOMIC DNA]</scope>
    <source>
        <strain evidence="2 3">NEAU-LL90</strain>
    </source>
</reference>